<dbReference type="AlphaFoldDB" id="A0A6B0SM73"/>
<feature type="transmembrane region" description="Helical" evidence="7">
    <location>
        <begin position="210"/>
        <end position="232"/>
    </location>
</feature>
<organism evidence="8 9">
    <name type="scientific">Halobacterium bonnevillei</name>
    <dbReference type="NCBI Taxonomy" id="2692200"/>
    <lineage>
        <taxon>Archaea</taxon>
        <taxon>Methanobacteriati</taxon>
        <taxon>Methanobacteriota</taxon>
        <taxon>Stenosarchaea group</taxon>
        <taxon>Halobacteria</taxon>
        <taxon>Halobacteriales</taxon>
        <taxon>Halobacteriaceae</taxon>
        <taxon>Halobacterium</taxon>
    </lineage>
</organism>
<evidence type="ECO:0000256" key="5">
    <source>
        <dbReference type="ARBA" id="ARBA00022989"/>
    </source>
</evidence>
<evidence type="ECO:0000256" key="6">
    <source>
        <dbReference type="ARBA" id="ARBA00023136"/>
    </source>
</evidence>
<feature type="transmembrane region" description="Helical" evidence="7">
    <location>
        <begin position="20"/>
        <end position="44"/>
    </location>
</feature>
<dbReference type="Pfam" id="PF03706">
    <property type="entry name" value="LPG_synthase_TM"/>
    <property type="match status" value="1"/>
</dbReference>
<evidence type="ECO:0000256" key="1">
    <source>
        <dbReference type="ARBA" id="ARBA00004651"/>
    </source>
</evidence>
<feature type="transmembrane region" description="Helical" evidence="7">
    <location>
        <begin position="105"/>
        <end position="123"/>
    </location>
</feature>
<evidence type="ECO:0000256" key="4">
    <source>
        <dbReference type="ARBA" id="ARBA00022692"/>
    </source>
</evidence>
<reference evidence="8 9" key="1">
    <citation type="submission" date="2019-12" db="EMBL/GenBank/DDBJ databases">
        <title>Isolation and characterization of three novel carbon monoxide-oxidizing members of Halobacteria from salione crusts and soils.</title>
        <authorList>
            <person name="Myers M.R."/>
            <person name="King G.M."/>
        </authorList>
    </citation>
    <scope>NUCLEOTIDE SEQUENCE [LARGE SCALE GENOMIC DNA]</scope>
    <source>
        <strain evidence="8 9">PCN9</strain>
    </source>
</reference>
<gene>
    <name evidence="8" type="ORF">GRX66_05395</name>
</gene>
<feature type="transmembrane region" description="Helical" evidence="7">
    <location>
        <begin position="295"/>
        <end position="313"/>
    </location>
</feature>
<evidence type="ECO:0000256" key="7">
    <source>
        <dbReference type="SAM" id="Phobius"/>
    </source>
</evidence>
<evidence type="ECO:0000256" key="3">
    <source>
        <dbReference type="ARBA" id="ARBA00022475"/>
    </source>
</evidence>
<evidence type="ECO:0000313" key="8">
    <source>
        <dbReference type="EMBL" id="MXR20062.1"/>
    </source>
</evidence>
<keyword evidence="9" id="KW-1185">Reference proteome</keyword>
<dbReference type="NCBIfam" id="TIGR00374">
    <property type="entry name" value="flippase-like domain"/>
    <property type="match status" value="1"/>
</dbReference>
<protein>
    <submittedName>
        <fullName evidence="8">Flippase-like domain-containing protein</fullName>
    </submittedName>
</protein>
<evidence type="ECO:0000313" key="9">
    <source>
        <dbReference type="Proteomes" id="UP000471521"/>
    </source>
</evidence>
<feature type="transmembrane region" description="Helical" evidence="7">
    <location>
        <begin position="269"/>
        <end position="289"/>
    </location>
</feature>
<dbReference type="PANTHER" id="PTHR39087:SF2">
    <property type="entry name" value="UPF0104 MEMBRANE PROTEIN MJ1595"/>
    <property type="match status" value="1"/>
</dbReference>
<feature type="transmembrane region" description="Helical" evidence="7">
    <location>
        <begin position="238"/>
        <end position="257"/>
    </location>
</feature>
<dbReference type="GO" id="GO:0005886">
    <property type="term" value="C:plasma membrane"/>
    <property type="evidence" value="ECO:0007669"/>
    <property type="project" value="UniProtKB-SubCell"/>
</dbReference>
<feature type="transmembrane region" description="Helical" evidence="7">
    <location>
        <begin position="135"/>
        <end position="154"/>
    </location>
</feature>
<keyword evidence="3" id="KW-1003">Cell membrane</keyword>
<keyword evidence="5 7" id="KW-1133">Transmembrane helix</keyword>
<dbReference type="PANTHER" id="PTHR39087">
    <property type="entry name" value="UPF0104 MEMBRANE PROTEIN MJ1595"/>
    <property type="match status" value="1"/>
</dbReference>
<dbReference type="InterPro" id="IPR022791">
    <property type="entry name" value="L-PG_synthase/AglD"/>
</dbReference>
<dbReference type="OrthoDB" id="15513at2157"/>
<accession>A0A6B0SM73</accession>
<dbReference type="EMBL" id="WUUU01000026">
    <property type="protein sequence ID" value="MXR20062.1"/>
    <property type="molecule type" value="Genomic_DNA"/>
</dbReference>
<dbReference type="Proteomes" id="UP000471521">
    <property type="component" value="Unassembled WGS sequence"/>
</dbReference>
<name>A0A6B0SM73_9EURY</name>
<comment type="caution">
    <text evidence="8">The sequence shown here is derived from an EMBL/GenBank/DDBJ whole genome shotgun (WGS) entry which is preliminary data.</text>
</comment>
<sequence>MFWLVDAGAVLAAARSGDPLLLLGVAATILLWNVSWGLALWNVLRALEIDVPLENALLVNAAGAFANHVTPFGQAGGEPVTAWLLTKTAGTDYEVSLASITSLDAINVVPSLGFAALGASYYVLTTTTNGELGLLPLGVITAAVVLPVVAVLLWRNRTTLRRRFGSLGPGIHRVVSAIPLVPVPDLETVKGRFAGFAGAVGRVAVSRERLAAAIGCSALGWAFQATGLWVTFLALDSFVPVYVPFFVLPLGKVGSVFPTPGGLGGTEAINVTLLTVLTAASVPTIAAAVTIHSVGGYLLTTSVGAAATSVLGVRE</sequence>
<evidence type="ECO:0000256" key="2">
    <source>
        <dbReference type="ARBA" id="ARBA00011061"/>
    </source>
</evidence>
<comment type="similarity">
    <text evidence="2">Belongs to the UPF0104 family.</text>
</comment>
<comment type="subcellular location">
    <subcellularLocation>
        <location evidence="1">Cell membrane</location>
        <topology evidence="1">Multi-pass membrane protein</topology>
    </subcellularLocation>
</comment>
<keyword evidence="6 7" id="KW-0472">Membrane</keyword>
<keyword evidence="4 7" id="KW-0812">Transmembrane</keyword>
<proteinExistence type="inferred from homology"/>